<proteinExistence type="predicted"/>
<dbReference type="EMBL" id="CP002209">
    <property type="protein sequence ID" value="ADN74622.1"/>
    <property type="molecule type" value="Genomic_DNA"/>
</dbReference>
<dbReference type="Pfam" id="PF03729">
    <property type="entry name" value="DUF308"/>
    <property type="match status" value="1"/>
</dbReference>
<dbReference type="GO" id="GO:0005886">
    <property type="term" value="C:plasma membrane"/>
    <property type="evidence" value="ECO:0007669"/>
    <property type="project" value="TreeGrafter"/>
</dbReference>
<dbReference type="AlphaFoldDB" id="E1SNC3"/>
<dbReference type="KEGG" id="fbl:Fbal_0408"/>
<feature type="transmembrane region" description="Helical" evidence="1">
    <location>
        <begin position="149"/>
        <end position="176"/>
    </location>
</feature>
<dbReference type="GeneID" id="67180658"/>
<dbReference type="InterPro" id="IPR052712">
    <property type="entry name" value="Acid_resist_chaperone_HdeD"/>
</dbReference>
<evidence type="ECO:0000313" key="2">
    <source>
        <dbReference type="EMBL" id="ADN74622.1"/>
    </source>
</evidence>
<dbReference type="PANTHER" id="PTHR34989">
    <property type="entry name" value="PROTEIN HDED"/>
    <property type="match status" value="1"/>
</dbReference>
<keyword evidence="1" id="KW-0812">Transmembrane</keyword>
<evidence type="ECO:0008006" key="4">
    <source>
        <dbReference type="Google" id="ProtNLM"/>
    </source>
</evidence>
<dbReference type="Proteomes" id="UP000006683">
    <property type="component" value="Chromosome"/>
</dbReference>
<dbReference type="RefSeq" id="WP_013343928.1">
    <property type="nucleotide sequence ID" value="NC_014541.1"/>
</dbReference>
<feature type="transmembrane region" description="Helical" evidence="1">
    <location>
        <begin position="66"/>
        <end position="85"/>
    </location>
</feature>
<dbReference type="OrthoDB" id="193343at2"/>
<dbReference type="eggNOG" id="COG3247">
    <property type="taxonomic scope" value="Bacteria"/>
</dbReference>
<evidence type="ECO:0000256" key="1">
    <source>
        <dbReference type="SAM" id="Phobius"/>
    </source>
</evidence>
<gene>
    <name evidence="2" type="ordered locus">Fbal_0408</name>
</gene>
<sequence>MIKTTLDAALTLGRRSGIFLLILGILSVAMPWATGLALEMLLGILLLCAGVAQLFFAFRTRELSGFPLRLVFGLLTSFAGLYLLFNPTAGVVAITLILGIYFLIDGLATLLASFQYRAQRNWLMMFANGAVTLALAAVILWQWPASGRYVIGILVGIKLIMMGLMMITTAGMVSAAKDRMDAVRAQQRADGAKVVDGEDRTVDP</sequence>
<feature type="transmembrane region" description="Helical" evidence="1">
    <location>
        <begin position="40"/>
        <end position="59"/>
    </location>
</feature>
<reference evidence="2 3" key="1">
    <citation type="journal article" date="2010" name="Stand. Genomic Sci.">
        <title>Complete genome sequence of Ferrimonas balearica type strain (PAT).</title>
        <authorList>
            <person name="Nolan M."/>
            <person name="Sikorski J."/>
            <person name="Davenport K."/>
            <person name="Lucas S."/>
            <person name="Glavina Del Rio T."/>
            <person name="Tice H."/>
            <person name="Cheng J."/>
            <person name="Goodwin L."/>
            <person name="Pitluck S."/>
            <person name="Liolios K."/>
            <person name="Ivanova N."/>
            <person name="Mavromatis K."/>
            <person name="Ovchinnikova G."/>
            <person name="Pati A."/>
            <person name="Chen A."/>
            <person name="Palaniappan K."/>
            <person name="Land M."/>
            <person name="Hauser L."/>
            <person name="Chang Y."/>
            <person name="Jeffries C."/>
            <person name="Tapia R."/>
            <person name="Brettin T."/>
            <person name="Detter J."/>
            <person name="Han C."/>
            <person name="Yasawong M."/>
            <person name="Rohde M."/>
            <person name="Tindall B."/>
            <person name="Goker M."/>
            <person name="Woyke T."/>
            <person name="Bristow J."/>
            <person name="Eisen J."/>
            <person name="Markowitz V."/>
            <person name="Hugenholtz P."/>
            <person name="Kyrpides N."/>
            <person name="Klenk H."/>
            <person name="Lapidus A."/>
        </authorList>
    </citation>
    <scope>NUCLEOTIDE SEQUENCE [LARGE SCALE GENOMIC DNA]</scope>
    <source>
        <strain evidence="3">DSM 9799 / CCM 4581 / KCTC 23876 / PAT</strain>
    </source>
</reference>
<feature type="transmembrane region" description="Helical" evidence="1">
    <location>
        <begin position="91"/>
        <end position="111"/>
    </location>
</feature>
<organism evidence="2 3">
    <name type="scientific">Ferrimonas balearica (strain DSM 9799 / CCM 4581 / KCTC 23876 / PAT)</name>
    <dbReference type="NCBI Taxonomy" id="550540"/>
    <lineage>
        <taxon>Bacteria</taxon>
        <taxon>Pseudomonadati</taxon>
        <taxon>Pseudomonadota</taxon>
        <taxon>Gammaproteobacteria</taxon>
        <taxon>Alteromonadales</taxon>
        <taxon>Ferrimonadaceae</taxon>
        <taxon>Ferrimonas</taxon>
    </lineage>
</organism>
<accession>E1SNC3</accession>
<protein>
    <recommendedName>
        <fullName evidence="4">Acid-resistance membrane protein</fullName>
    </recommendedName>
</protein>
<keyword evidence="3" id="KW-1185">Reference proteome</keyword>
<keyword evidence="1" id="KW-0472">Membrane</keyword>
<dbReference type="InterPro" id="IPR005325">
    <property type="entry name" value="DUF308_memb"/>
</dbReference>
<feature type="transmembrane region" description="Helical" evidence="1">
    <location>
        <begin position="123"/>
        <end position="143"/>
    </location>
</feature>
<dbReference type="PANTHER" id="PTHR34989:SF1">
    <property type="entry name" value="PROTEIN HDED"/>
    <property type="match status" value="1"/>
</dbReference>
<evidence type="ECO:0000313" key="3">
    <source>
        <dbReference type="Proteomes" id="UP000006683"/>
    </source>
</evidence>
<dbReference type="HOGENOM" id="CLU_091585_2_1_6"/>
<keyword evidence="1" id="KW-1133">Transmembrane helix</keyword>
<dbReference type="STRING" id="550540.Fbal_0408"/>
<name>E1SNC3_FERBD</name>
<feature type="transmembrane region" description="Helical" evidence="1">
    <location>
        <begin position="12"/>
        <end position="34"/>
    </location>
</feature>